<feature type="transmembrane region" description="Helical" evidence="8">
    <location>
        <begin position="172"/>
        <end position="194"/>
    </location>
</feature>
<dbReference type="Gene3D" id="1.20.1720.10">
    <property type="entry name" value="Multidrug resistance protein D"/>
    <property type="match status" value="1"/>
</dbReference>
<evidence type="ECO:0000256" key="1">
    <source>
        <dbReference type="ARBA" id="ARBA00004651"/>
    </source>
</evidence>
<dbReference type="PRINTS" id="PR01036">
    <property type="entry name" value="TCRTETB"/>
</dbReference>
<evidence type="ECO:0000313" key="11">
    <source>
        <dbReference type="Proteomes" id="UP001595900"/>
    </source>
</evidence>
<evidence type="ECO:0000256" key="8">
    <source>
        <dbReference type="SAM" id="Phobius"/>
    </source>
</evidence>
<sequence>MTVSTAALNLTASPLRRNLAVVSILLSTLMATIDTSIVNVALPQLSKQLHVAPSETVWVATAFLLAVACAVPATSALGDQLGRRRLYLIGVPVFTLSSLGCALAPTLSTLVAFRVLQGLGSAVILAVALPLFRNIFPPDKLGQIFGINAMTVALGTSIGPTLGGVILQTLSWPWLFLINVPIGVIAFVLAIFFVPGRTSDRGNYDTAGAVFAAAAIACFLIGVRQLAALTTLWQGVVLLVASAAFVWLFLRRERRAIRPLIPLGLFTGVFSLSVATAWVSFLGQGIAFIALPFLFQSAYGATPLQSALLFTPWPLVIVIVAPLSGRIADRVRPAYLAVTGLIILTVGLAMCALLGMHPPIWLVLLSTGVCGFGFGTFQSPNNRDMMGAAPIKFAASASAVLNTNRTVGQSAGAAAVSMALVLSGAAAGSVTEQASAAIAILWVAVGAGVGAAVLSFVKLRTPVAEQVAA</sequence>
<dbReference type="InterPro" id="IPR011701">
    <property type="entry name" value="MFS"/>
</dbReference>
<feature type="transmembrane region" description="Helical" evidence="8">
    <location>
        <begin position="307"/>
        <end position="323"/>
    </location>
</feature>
<dbReference type="PANTHER" id="PTHR42718:SF9">
    <property type="entry name" value="MAJOR FACILITATOR SUPERFAMILY MULTIDRUG TRANSPORTER MFSC"/>
    <property type="match status" value="1"/>
</dbReference>
<gene>
    <name evidence="10" type="ORF">ACFOYW_10825</name>
</gene>
<feature type="transmembrane region" description="Helical" evidence="8">
    <location>
        <begin position="335"/>
        <end position="355"/>
    </location>
</feature>
<dbReference type="RefSeq" id="WP_390228947.1">
    <property type="nucleotide sequence ID" value="NZ_JBHSCN010000005.1"/>
</dbReference>
<keyword evidence="4" id="KW-1003">Cell membrane</keyword>
<feature type="transmembrane region" description="Helical" evidence="8">
    <location>
        <begin position="411"/>
        <end position="430"/>
    </location>
</feature>
<name>A0ABV8Q6C0_9MICO</name>
<feature type="transmembrane region" description="Helical" evidence="8">
    <location>
        <begin position="436"/>
        <end position="457"/>
    </location>
</feature>
<evidence type="ECO:0000256" key="4">
    <source>
        <dbReference type="ARBA" id="ARBA00022475"/>
    </source>
</evidence>
<keyword evidence="7 8" id="KW-0472">Membrane</keyword>
<dbReference type="CDD" id="cd17321">
    <property type="entry name" value="MFS_MMR_MDR_like"/>
    <property type="match status" value="1"/>
</dbReference>
<accession>A0ABV8Q6C0</accession>
<protein>
    <submittedName>
        <fullName evidence="10">MFS transporter</fullName>
    </submittedName>
</protein>
<feature type="transmembrane region" description="Helical" evidence="8">
    <location>
        <begin position="57"/>
        <end position="74"/>
    </location>
</feature>
<keyword evidence="6 8" id="KW-1133">Transmembrane helix</keyword>
<dbReference type="InterPro" id="IPR004638">
    <property type="entry name" value="EmrB-like"/>
</dbReference>
<dbReference type="Gene3D" id="1.20.1250.20">
    <property type="entry name" value="MFS general substrate transporter like domains"/>
    <property type="match status" value="1"/>
</dbReference>
<feature type="transmembrane region" description="Helical" evidence="8">
    <location>
        <begin position="206"/>
        <end position="226"/>
    </location>
</feature>
<organism evidence="10 11">
    <name type="scientific">Gryllotalpicola reticulitermitis</name>
    <dbReference type="NCBI Taxonomy" id="1184153"/>
    <lineage>
        <taxon>Bacteria</taxon>
        <taxon>Bacillati</taxon>
        <taxon>Actinomycetota</taxon>
        <taxon>Actinomycetes</taxon>
        <taxon>Micrococcales</taxon>
        <taxon>Microbacteriaceae</taxon>
        <taxon>Gryllotalpicola</taxon>
    </lineage>
</organism>
<dbReference type="EMBL" id="JBHSCN010000005">
    <property type="protein sequence ID" value="MFC4243870.1"/>
    <property type="molecule type" value="Genomic_DNA"/>
</dbReference>
<dbReference type="NCBIfam" id="TIGR00711">
    <property type="entry name" value="efflux_EmrB"/>
    <property type="match status" value="1"/>
</dbReference>
<evidence type="ECO:0000256" key="3">
    <source>
        <dbReference type="ARBA" id="ARBA00022448"/>
    </source>
</evidence>
<dbReference type="InterPro" id="IPR036259">
    <property type="entry name" value="MFS_trans_sf"/>
</dbReference>
<dbReference type="PANTHER" id="PTHR42718">
    <property type="entry name" value="MAJOR FACILITATOR SUPERFAMILY MULTIDRUG TRANSPORTER MFSC"/>
    <property type="match status" value="1"/>
</dbReference>
<keyword evidence="11" id="KW-1185">Reference proteome</keyword>
<feature type="transmembrane region" description="Helical" evidence="8">
    <location>
        <begin position="19"/>
        <end position="42"/>
    </location>
</feature>
<dbReference type="Pfam" id="PF07690">
    <property type="entry name" value="MFS_1"/>
    <property type="match status" value="1"/>
</dbReference>
<feature type="domain" description="Major facilitator superfamily (MFS) profile" evidence="9">
    <location>
        <begin position="20"/>
        <end position="462"/>
    </location>
</feature>
<comment type="caution">
    <text evidence="10">The sequence shown here is derived from an EMBL/GenBank/DDBJ whole genome shotgun (WGS) entry which is preliminary data.</text>
</comment>
<feature type="transmembrane region" description="Helical" evidence="8">
    <location>
        <begin position="232"/>
        <end position="250"/>
    </location>
</feature>
<keyword evidence="5 8" id="KW-0812">Transmembrane</keyword>
<dbReference type="Proteomes" id="UP001595900">
    <property type="component" value="Unassembled WGS sequence"/>
</dbReference>
<feature type="transmembrane region" description="Helical" evidence="8">
    <location>
        <begin position="262"/>
        <end position="295"/>
    </location>
</feature>
<proteinExistence type="inferred from homology"/>
<evidence type="ECO:0000256" key="2">
    <source>
        <dbReference type="ARBA" id="ARBA00008537"/>
    </source>
</evidence>
<dbReference type="InterPro" id="IPR020846">
    <property type="entry name" value="MFS_dom"/>
</dbReference>
<evidence type="ECO:0000256" key="6">
    <source>
        <dbReference type="ARBA" id="ARBA00022989"/>
    </source>
</evidence>
<keyword evidence="3" id="KW-0813">Transport</keyword>
<feature type="transmembrane region" description="Helical" evidence="8">
    <location>
        <begin position="86"/>
        <end position="105"/>
    </location>
</feature>
<evidence type="ECO:0000256" key="5">
    <source>
        <dbReference type="ARBA" id="ARBA00022692"/>
    </source>
</evidence>
<comment type="similarity">
    <text evidence="2">Belongs to the major facilitator superfamily. EmrB family.</text>
</comment>
<feature type="transmembrane region" description="Helical" evidence="8">
    <location>
        <begin position="144"/>
        <end position="166"/>
    </location>
</feature>
<feature type="transmembrane region" description="Helical" evidence="8">
    <location>
        <begin position="111"/>
        <end position="132"/>
    </location>
</feature>
<dbReference type="PROSITE" id="PS50850">
    <property type="entry name" value="MFS"/>
    <property type="match status" value="1"/>
</dbReference>
<comment type="subcellular location">
    <subcellularLocation>
        <location evidence="1">Cell membrane</location>
        <topology evidence="1">Multi-pass membrane protein</topology>
    </subcellularLocation>
</comment>
<dbReference type="SUPFAM" id="SSF103473">
    <property type="entry name" value="MFS general substrate transporter"/>
    <property type="match status" value="1"/>
</dbReference>
<evidence type="ECO:0000313" key="10">
    <source>
        <dbReference type="EMBL" id="MFC4243870.1"/>
    </source>
</evidence>
<evidence type="ECO:0000256" key="7">
    <source>
        <dbReference type="ARBA" id="ARBA00023136"/>
    </source>
</evidence>
<evidence type="ECO:0000259" key="9">
    <source>
        <dbReference type="PROSITE" id="PS50850"/>
    </source>
</evidence>
<feature type="transmembrane region" description="Helical" evidence="8">
    <location>
        <begin position="361"/>
        <end position="377"/>
    </location>
</feature>
<reference evidence="11" key="1">
    <citation type="journal article" date="2019" name="Int. J. Syst. Evol. Microbiol.">
        <title>The Global Catalogue of Microorganisms (GCM) 10K type strain sequencing project: providing services to taxonomists for standard genome sequencing and annotation.</title>
        <authorList>
            <consortium name="The Broad Institute Genomics Platform"/>
            <consortium name="The Broad Institute Genome Sequencing Center for Infectious Disease"/>
            <person name="Wu L."/>
            <person name="Ma J."/>
        </authorList>
    </citation>
    <scope>NUCLEOTIDE SEQUENCE [LARGE SCALE GENOMIC DNA]</scope>
    <source>
        <strain evidence="11">CGMCC 1.10363</strain>
    </source>
</reference>